<name>C4Z488_LACE2</name>
<feature type="compositionally biased region" description="Low complexity" evidence="1">
    <location>
        <begin position="234"/>
        <end position="262"/>
    </location>
</feature>
<dbReference type="SUPFAM" id="SSF49384">
    <property type="entry name" value="Carbohydrate-binding domain"/>
    <property type="match status" value="1"/>
</dbReference>
<dbReference type="HOGENOM" id="CLU_542570_0_0_9"/>
<feature type="domain" description="Cadherin-like beta-sandwich-like" evidence="3">
    <location>
        <begin position="154"/>
        <end position="233"/>
    </location>
</feature>
<feature type="region of interest" description="Disordered" evidence="1">
    <location>
        <begin position="234"/>
        <end position="265"/>
    </location>
</feature>
<dbReference type="AlphaFoldDB" id="C4Z488"/>
<accession>C4Z488</accession>
<dbReference type="Pfam" id="PF12733">
    <property type="entry name" value="Cadherin-like"/>
    <property type="match status" value="1"/>
</dbReference>
<evidence type="ECO:0000313" key="5">
    <source>
        <dbReference type="Proteomes" id="UP000001476"/>
    </source>
</evidence>
<dbReference type="InterPro" id="IPR025883">
    <property type="entry name" value="Cadherin-like_domain"/>
</dbReference>
<organism evidence="4 5">
    <name type="scientific">Lachnospira eligens (strain ATCC 27750 / DSM 3376 / VPI C15-48 / C15-B4)</name>
    <name type="common">Eubacterium eligens</name>
    <dbReference type="NCBI Taxonomy" id="515620"/>
    <lineage>
        <taxon>Bacteria</taxon>
        <taxon>Bacillati</taxon>
        <taxon>Bacillota</taxon>
        <taxon>Clostridia</taxon>
        <taxon>Lachnospirales</taxon>
        <taxon>Lachnospiraceae</taxon>
        <taxon>Lachnospira</taxon>
    </lineage>
</organism>
<dbReference type="KEGG" id="eel:EUBELI_00559"/>
<keyword evidence="2" id="KW-0472">Membrane</keyword>
<sequence>MIMNKIKKLIAFISILVMSIMLIPVNYAKADETAKISISSVSGTVGDKVTVTLTVSASDSIDAAAIPVSYDNSIIKPVSSGNSGVVSFALLDASAYGSTESISMQFEIIAAGTTTLKVAGDAKISVNGERAQVSSSSGTVTAKAPASYSSDNALKSLQISPGTLSPAFSPETTTYKATVDSDVEELVVSAVANDGAAKVSISGRRMDPGSNTTTITVTAEDGSVRKYVIYTTRPETTQETATEEPSQTEVQQESSSQTQNSEGIVTIDGEKFTISQDYTTHELPDDYDTEEYDYDGSKVIVGKGLKTGLILMYLESDNGNGGFYVYDEKAKTFSPYNTVDEPQITYVVLPITDSLNKPSGYTLTKFTMNGKEVQVLIDSDRQYCLFYGVSSLGEKGWFRYRISDATIQAYSIDKGDITGTVNTSGKDTKPANNKGYIAVISILSVLIAAFAVVTGILCSKLSKVKKVFNMASKDGVDLDSYTEKEIDEYDLGEYEDGEDEDIDQVSDKILYGDDKSGQNDVEELKLFDIDDDK</sequence>
<reference evidence="4 5" key="1">
    <citation type="journal article" date="2009" name="Proc. Natl. Acad. Sci. U.S.A.">
        <title>Characterizing a model human gut microbiota composed of members of its two dominant bacterial phyla.</title>
        <authorList>
            <person name="Mahowald M.A."/>
            <person name="Rey F.E."/>
            <person name="Seedorf H."/>
            <person name="Turnbaugh P.J."/>
            <person name="Fulton R.S."/>
            <person name="Wollam A."/>
            <person name="Shah N."/>
            <person name="Wang C."/>
            <person name="Magrini V."/>
            <person name="Wilson R.K."/>
            <person name="Cantarel B.L."/>
            <person name="Coutinho P.M."/>
            <person name="Henrissat B."/>
            <person name="Crock L.W."/>
            <person name="Russell A."/>
            <person name="Verberkmoes N.C."/>
            <person name="Hettich R.L."/>
            <person name="Gordon J.I."/>
        </authorList>
    </citation>
    <scope>NUCLEOTIDE SEQUENCE [LARGE SCALE GENOMIC DNA]</scope>
    <source>
        <strain evidence="5">ATCC 27750 / DSM 3376 / VPI C15-48 / C15-B4</strain>
    </source>
</reference>
<keyword evidence="2" id="KW-1133">Transmembrane helix</keyword>
<gene>
    <name evidence="4" type="ordered locus">EUBELI_00559</name>
</gene>
<dbReference type="Proteomes" id="UP000001476">
    <property type="component" value="Chromosome"/>
</dbReference>
<dbReference type="Gene3D" id="2.60.40.680">
    <property type="match status" value="1"/>
</dbReference>
<protein>
    <recommendedName>
        <fullName evidence="3">Cadherin-like beta-sandwich-like domain-containing protein</fullName>
    </recommendedName>
</protein>
<proteinExistence type="predicted"/>
<evidence type="ECO:0000259" key="3">
    <source>
        <dbReference type="Pfam" id="PF12733"/>
    </source>
</evidence>
<keyword evidence="2" id="KW-0812">Transmembrane</keyword>
<dbReference type="eggNOG" id="COG4625">
    <property type="taxonomic scope" value="Bacteria"/>
</dbReference>
<keyword evidence="5" id="KW-1185">Reference proteome</keyword>
<dbReference type="GO" id="GO:0030246">
    <property type="term" value="F:carbohydrate binding"/>
    <property type="evidence" value="ECO:0007669"/>
    <property type="project" value="InterPro"/>
</dbReference>
<evidence type="ECO:0000256" key="1">
    <source>
        <dbReference type="SAM" id="MobiDB-lite"/>
    </source>
</evidence>
<dbReference type="InterPro" id="IPR008965">
    <property type="entry name" value="CBM2/CBM3_carb-bd_dom_sf"/>
</dbReference>
<evidence type="ECO:0000313" key="4">
    <source>
        <dbReference type="EMBL" id="ACR71572.1"/>
    </source>
</evidence>
<feature type="transmembrane region" description="Helical" evidence="2">
    <location>
        <begin position="436"/>
        <end position="458"/>
    </location>
</feature>
<dbReference type="STRING" id="515620.EUBELI_00559"/>
<dbReference type="EMBL" id="CP001104">
    <property type="protein sequence ID" value="ACR71572.1"/>
    <property type="molecule type" value="Genomic_DNA"/>
</dbReference>
<evidence type="ECO:0000256" key="2">
    <source>
        <dbReference type="SAM" id="Phobius"/>
    </source>
</evidence>